<protein>
    <submittedName>
        <fullName evidence="1">Uncharacterized protein</fullName>
    </submittedName>
</protein>
<dbReference type="InterPro" id="IPR029063">
    <property type="entry name" value="SAM-dependent_MTases_sf"/>
</dbReference>
<dbReference type="AlphaFoldDB" id="A0A149Q0V7"/>
<dbReference type="SUPFAM" id="SSF53335">
    <property type="entry name" value="S-adenosyl-L-methionine-dependent methyltransferases"/>
    <property type="match status" value="1"/>
</dbReference>
<dbReference type="Gene3D" id="3.40.50.150">
    <property type="entry name" value="Vaccinia Virus protein VP39"/>
    <property type="match status" value="1"/>
</dbReference>
<dbReference type="Proteomes" id="UP000075613">
    <property type="component" value="Unassembled WGS sequence"/>
</dbReference>
<dbReference type="Pfam" id="PF13489">
    <property type="entry name" value="Methyltransf_23"/>
    <property type="match status" value="1"/>
</dbReference>
<evidence type="ECO:0000313" key="1">
    <source>
        <dbReference type="EMBL" id="KXU90932.1"/>
    </source>
</evidence>
<name>A0A149Q0V7_9BURK</name>
<keyword evidence="2" id="KW-1185">Reference proteome</keyword>
<gene>
    <name evidence="1" type="ORF">CI15_03235</name>
</gene>
<proteinExistence type="predicted"/>
<comment type="caution">
    <text evidence="1">The sequence shown here is derived from an EMBL/GenBank/DDBJ whole genome shotgun (WGS) entry which is preliminary data.</text>
</comment>
<organism evidence="1 2">
    <name type="scientific">Paraburkholderia monticola</name>
    <dbReference type="NCBI Taxonomy" id="1399968"/>
    <lineage>
        <taxon>Bacteria</taxon>
        <taxon>Pseudomonadati</taxon>
        <taxon>Pseudomonadota</taxon>
        <taxon>Betaproteobacteria</taxon>
        <taxon>Burkholderiales</taxon>
        <taxon>Burkholderiaceae</taxon>
        <taxon>Paraburkholderia</taxon>
    </lineage>
</organism>
<reference evidence="1 2" key="1">
    <citation type="journal article" date="2015" name="Int. J. Syst. Evol. Microbiol.">
        <title>Burkholderia monticola sp. nov., isolated from mountain soil.</title>
        <authorList>
            <person name="Baek I."/>
            <person name="Seo B."/>
            <person name="Lee I."/>
            <person name="Yi H."/>
            <person name="Chun J."/>
        </authorList>
    </citation>
    <scope>NUCLEOTIDE SEQUENCE [LARGE SCALE GENOMIC DNA]</scope>
    <source>
        <strain evidence="1 2">JC2948</strain>
    </source>
</reference>
<sequence length="382" mass="43616">MRASLDRVSNLAQIADLRSAEIDAKVRNLDKRLESLERLNDLRTPIAHIETVLATADERATTFVSQLSALDSLLRVVEERSRTMDSLLRVVEERSRTMDSLLRVVEERSRTLEYETRQGVLASNYQIDFLLKLYVEAMSASRTFSDSVVFDAARLIELKTDFPIAYGSNDHLSPDSTMEGVSRPTLFVQNCIAALGKDMRALDLGTGAAGIVYEFAMNGVLAVGIDGSDFCRRNKIGYWPLLDNNLFTCDITREFDFVSRDTNAVSQFDLVTMWEVLEHIGEEGFPSLFANIRKHLRDDGFFIGSVSFVEYNDPAGNPYHVTLKPWEWWEEKFREFGLEVQAEHPFNEKWFPRGNGPRFQDFHNYERNPDEGRLFVARKAVG</sequence>
<dbReference type="STRING" id="1399968.CI15_03235"/>
<dbReference type="EMBL" id="LRBG01000002">
    <property type="protein sequence ID" value="KXU90932.1"/>
    <property type="molecule type" value="Genomic_DNA"/>
</dbReference>
<accession>A0A149Q0V7</accession>
<dbReference type="CDD" id="cd02440">
    <property type="entry name" value="AdoMet_MTases"/>
    <property type="match status" value="1"/>
</dbReference>
<evidence type="ECO:0000313" key="2">
    <source>
        <dbReference type="Proteomes" id="UP000075613"/>
    </source>
</evidence>